<dbReference type="OrthoDB" id="194358at2759"/>
<name>A0A812PDC4_SYMPI</name>
<keyword evidence="4" id="KW-1185">Reference proteome</keyword>
<evidence type="ECO:0000259" key="2">
    <source>
        <dbReference type="Pfam" id="PF00487"/>
    </source>
</evidence>
<dbReference type="AlphaFoldDB" id="A0A812PDC4"/>
<gene>
    <name evidence="3" type="primary">Plesd1</name>
    <name evidence="3" type="ORF">SPIL2461_LOCUS8445</name>
</gene>
<feature type="transmembrane region" description="Helical" evidence="1">
    <location>
        <begin position="135"/>
        <end position="154"/>
    </location>
</feature>
<evidence type="ECO:0000256" key="1">
    <source>
        <dbReference type="SAM" id="Phobius"/>
    </source>
</evidence>
<dbReference type="InterPro" id="IPR005804">
    <property type="entry name" value="FA_desaturase_dom"/>
</dbReference>
<feature type="transmembrane region" description="Helical" evidence="1">
    <location>
        <begin position="109"/>
        <end position="128"/>
    </location>
</feature>
<proteinExistence type="predicted"/>
<protein>
    <submittedName>
        <fullName evidence="3">Plesd1 protein</fullName>
    </submittedName>
</protein>
<dbReference type="Gene3D" id="1.25.40.10">
    <property type="entry name" value="Tetratricopeptide repeat domain"/>
    <property type="match status" value="1"/>
</dbReference>
<accession>A0A812PDC4</accession>
<feature type="domain" description="Fatty acid desaturase" evidence="2">
    <location>
        <begin position="21"/>
        <end position="233"/>
    </location>
</feature>
<keyword evidence="1" id="KW-0472">Membrane</keyword>
<dbReference type="GO" id="GO:0016020">
    <property type="term" value="C:membrane"/>
    <property type="evidence" value="ECO:0007669"/>
    <property type="project" value="TreeGrafter"/>
</dbReference>
<dbReference type="Pfam" id="PF00487">
    <property type="entry name" value="FA_desaturase"/>
    <property type="match status" value="1"/>
</dbReference>
<keyword evidence="1" id="KW-1133">Transmembrane helix</keyword>
<dbReference type="Proteomes" id="UP000649617">
    <property type="component" value="Unassembled WGS sequence"/>
</dbReference>
<evidence type="ECO:0000313" key="3">
    <source>
        <dbReference type="EMBL" id="CAE7355445.1"/>
    </source>
</evidence>
<evidence type="ECO:0000313" key="4">
    <source>
        <dbReference type="Proteomes" id="UP000649617"/>
    </source>
</evidence>
<dbReference type="PANTHER" id="PTHR19353:SF19">
    <property type="entry name" value="DELTA(5) FATTY ACID DESATURASE C-RELATED"/>
    <property type="match status" value="1"/>
</dbReference>
<dbReference type="PANTHER" id="PTHR19353">
    <property type="entry name" value="FATTY ACID DESATURASE 2"/>
    <property type="match status" value="1"/>
</dbReference>
<keyword evidence="1" id="KW-0812">Transmembrane</keyword>
<sequence length="473" mass="52797">MHGSVIPQLPYTQHFYAKLVVEGLLGFPLESWWHEHVLLHHLHTKTEVDPDENIHQGVPIWRLTNATSWSKLHSFPVTSHALVGLLHPHLRCFAVESWRLQQSDSSVRAGYALVVIAVLLLHWLPLFVQKNKRKALLSIFLSSMLASMMTMFAFHVNHLFPEAEGGHDQLSDWGERQLITTTNFYSGFNAVSGGLDLQIEHHLFPMLSYNYQQAVQATIKEVAEEFNLPYRSYTSLGSGLIEHFAYMVELGCGNGAIYLEAVEGNVRPCARGACRLCGFCPTEAQAKLLTEQEAHVEECIQEWDRKVNNAAAYLSEDTASRLEKNMEGLFADSHWLRDRVARHLVSFYEGLGAAEEALALATRCVDFTAEVYPGFSALHAWSLETQGDLKLRVAGFGVGPDHVEASGAVDVNVCREVGNIYGAAADALRALFGADHEFYVAIRDKRDALREIGASGLDSPKDVTNRARPEETW</sequence>
<dbReference type="InterPro" id="IPR011990">
    <property type="entry name" value="TPR-like_helical_dom_sf"/>
</dbReference>
<dbReference type="InterPro" id="IPR012171">
    <property type="entry name" value="Fatty_acid_desaturase"/>
</dbReference>
<reference evidence="3" key="1">
    <citation type="submission" date="2021-02" db="EMBL/GenBank/DDBJ databases">
        <authorList>
            <person name="Dougan E. K."/>
            <person name="Rhodes N."/>
            <person name="Thang M."/>
            <person name="Chan C."/>
        </authorList>
    </citation>
    <scope>NUCLEOTIDE SEQUENCE</scope>
</reference>
<dbReference type="GO" id="GO:0016717">
    <property type="term" value="F:oxidoreductase activity, acting on paired donors, with oxidation of a pair of donors resulting in the reduction of molecular oxygen to two molecules of water"/>
    <property type="evidence" value="ECO:0007669"/>
    <property type="project" value="TreeGrafter"/>
</dbReference>
<comment type="caution">
    <text evidence="3">The sequence shown here is derived from an EMBL/GenBank/DDBJ whole genome shotgun (WGS) entry which is preliminary data.</text>
</comment>
<organism evidence="3 4">
    <name type="scientific">Symbiodinium pilosum</name>
    <name type="common">Dinoflagellate</name>
    <dbReference type="NCBI Taxonomy" id="2952"/>
    <lineage>
        <taxon>Eukaryota</taxon>
        <taxon>Sar</taxon>
        <taxon>Alveolata</taxon>
        <taxon>Dinophyceae</taxon>
        <taxon>Suessiales</taxon>
        <taxon>Symbiodiniaceae</taxon>
        <taxon>Symbiodinium</taxon>
    </lineage>
</organism>
<dbReference type="EMBL" id="CAJNIZ010013891">
    <property type="protein sequence ID" value="CAE7355445.1"/>
    <property type="molecule type" value="Genomic_DNA"/>
</dbReference>
<dbReference type="GO" id="GO:0008610">
    <property type="term" value="P:lipid biosynthetic process"/>
    <property type="evidence" value="ECO:0007669"/>
    <property type="project" value="UniProtKB-ARBA"/>
</dbReference>